<accession>A0A8A0RKX2</accession>
<dbReference type="SUPFAM" id="SSF48179">
    <property type="entry name" value="6-phosphogluconate dehydrogenase C-terminal domain-like"/>
    <property type="match status" value="1"/>
</dbReference>
<dbReference type="GO" id="GO:0005737">
    <property type="term" value="C:cytoplasm"/>
    <property type="evidence" value="ECO:0007669"/>
    <property type="project" value="TreeGrafter"/>
</dbReference>
<dbReference type="PANTHER" id="PTHR43765">
    <property type="entry name" value="2-DEHYDROPANTOATE 2-REDUCTASE-RELATED"/>
    <property type="match status" value="1"/>
</dbReference>
<evidence type="ECO:0000256" key="7">
    <source>
        <dbReference type="ARBA" id="ARBA00022857"/>
    </source>
</evidence>
<evidence type="ECO:0000313" key="14">
    <source>
        <dbReference type="EMBL" id="QSQ08127.1"/>
    </source>
</evidence>
<dbReference type="InterPro" id="IPR050838">
    <property type="entry name" value="Ketopantoate_reductase"/>
</dbReference>
<keyword evidence="15" id="KW-1185">Reference proteome</keyword>
<dbReference type="AlphaFoldDB" id="A0A8A0RKX2"/>
<dbReference type="InterPro" id="IPR003710">
    <property type="entry name" value="ApbA"/>
</dbReference>
<proteinExistence type="inferred from homology"/>
<dbReference type="InterPro" id="IPR036291">
    <property type="entry name" value="NAD(P)-bd_dom_sf"/>
</dbReference>
<dbReference type="InterPro" id="IPR008927">
    <property type="entry name" value="6-PGluconate_DH-like_C_sf"/>
</dbReference>
<dbReference type="EC" id="1.1.1.169" evidence="4 11"/>
<dbReference type="PANTHER" id="PTHR43765:SF2">
    <property type="entry name" value="2-DEHYDROPANTOATE 2-REDUCTASE"/>
    <property type="match status" value="1"/>
</dbReference>
<evidence type="ECO:0000256" key="1">
    <source>
        <dbReference type="ARBA" id="ARBA00002919"/>
    </source>
</evidence>
<dbReference type="InterPro" id="IPR013332">
    <property type="entry name" value="KPR_N"/>
</dbReference>
<dbReference type="GO" id="GO:0050661">
    <property type="term" value="F:NADP binding"/>
    <property type="evidence" value="ECO:0007669"/>
    <property type="project" value="TreeGrafter"/>
</dbReference>
<dbReference type="UniPathway" id="UPA00028">
    <property type="reaction ID" value="UER00004"/>
</dbReference>
<evidence type="ECO:0000259" key="13">
    <source>
        <dbReference type="Pfam" id="PF08546"/>
    </source>
</evidence>
<dbReference type="SUPFAM" id="SSF51735">
    <property type="entry name" value="NAD(P)-binding Rossmann-fold domains"/>
    <property type="match status" value="1"/>
</dbReference>
<comment type="similarity">
    <text evidence="3 11">Belongs to the ketopantoate reductase family.</text>
</comment>
<protein>
    <recommendedName>
        <fullName evidence="5 11">2-dehydropantoate 2-reductase</fullName>
        <ecNumber evidence="4 11">1.1.1.169</ecNumber>
    </recommendedName>
    <alternativeName>
        <fullName evidence="9 11">Ketopantoate reductase</fullName>
    </alternativeName>
</protein>
<dbReference type="Gene3D" id="1.10.1040.10">
    <property type="entry name" value="N-(1-d-carboxylethyl)-l-norvaline Dehydrogenase, domain 2"/>
    <property type="match status" value="1"/>
</dbReference>
<evidence type="ECO:0000313" key="15">
    <source>
        <dbReference type="Proteomes" id="UP000662904"/>
    </source>
</evidence>
<keyword evidence="6 11" id="KW-0566">Pantothenate biosynthesis</keyword>
<evidence type="ECO:0000256" key="5">
    <source>
        <dbReference type="ARBA" id="ARBA00019465"/>
    </source>
</evidence>
<keyword evidence="8 11" id="KW-0560">Oxidoreductase</keyword>
<dbReference type="KEGG" id="kme:H0A61_00447"/>
<evidence type="ECO:0000256" key="11">
    <source>
        <dbReference type="RuleBase" id="RU362068"/>
    </source>
</evidence>
<feature type="domain" description="Ketopantoate reductase C-terminal" evidence="13">
    <location>
        <begin position="178"/>
        <end position="301"/>
    </location>
</feature>
<evidence type="ECO:0000256" key="2">
    <source>
        <dbReference type="ARBA" id="ARBA00004994"/>
    </source>
</evidence>
<evidence type="ECO:0000256" key="4">
    <source>
        <dbReference type="ARBA" id="ARBA00013014"/>
    </source>
</evidence>
<dbReference type="InterPro" id="IPR013752">
    <property type="entry name" value="KPA_reductase"/>
</dbReference>
<dbReference type="FunFam" id="1.10.1040.10:FF:000017">
    <property type="entry name" value="2-dehydropantoate 2-reductase"/>
    <property type="match status" value="1"/>
</dbReference>
<gene>
    <name evidence="14" type="primary">panE</name>
    <name evidence="14" type="ORF">H0A61_00447</name>
</gene>
<comment type="function">
    <text evidence="1 11">Catalyzes the NADPH-dependent reduction of ketopantoate into pantoic acid.</text>
</comment>
<dbReference type="GO" id="GO:0015940">
    <property type="term" value="P:pantothenate biosynthetic process"/>
    <property type="evidence" value="ECO:0007669"/>
    <property type="project" value="UniProtKB-UniPathway"/>
</dbReference>
<reference evidence="14" key="1">
    <citation type="submission" date="2020-07" db="EMBL/GenBank/DDBJ databases">
        <title>Koleobacter methoxysyntrophicus gen. nov., sp. nov., a novel anaerobic bacterium isolated from deep subsurface oil field and proposal of Koleobacterales ord. nov. in the phylum Firmicutes.</title>
        <authorList>
            <person name="Sakamoto S."/>
            <person name="Tamaki H."/>
        </authorList>
    </citation>
    <scope>NUCLEOTIDE SEQUENCE</scope>
    <source>
        <strain evidence="14">NRmbB1</strain>
    </source>
</reference>
<organism evidence="14 15">
    <name type="scientific">Koleobacter methoxysyntrophicus</name>
    <dbReference type="NCBI Taxonomy" id="2751313"/>
    <lineage>
        <taxon>Bacteria</taxon>
        <taxon>Bacillati</taxon>
        <taxon>Bacillota</taxon>
        <taxon>Clostridia</taxon>
        <taxon>Koleobacterales</taxon>
        <taxon>Koleobacteraceae</taxon>
        <taxon>Koleobacter</taxon>
    </lineage>
</organism>
<dbReference type="GO" id="GO:0008677">
    <property type="term" value="F:2-dehydropantoate 2-reductase activity"/>
    <property type="evidence" value="ECO:0007669"/>
    <property type="project" value="UniProtKB-EC"/>
</dbReference>
<sequence>MKIAVLGAGAMGCLYGGALAEAGHEVWLIDVWKQHVDTINKNGLKIEGVSGERIIKDIKATTKPEDVGKADLVIVFVKATLTGEAVKGSVTLIGDNTTFLTLQNGLGNIEKISEVAGRERVIAGVTAHGSTMLGPGHIRHAGQGDTSIGELDGEITERVKTLSGMFNEAGFHTYVVDNVIGMVWSKLMANIGINALTALTGLQNGQLLEFRETEELLELAVKEAAEVAEKKGIKLQCEDPVEYTKKVCKLTAANRSSMLQDVTNKRTTEIEVINGAIVREGENLGVPTPINKTLTNLISVIQKSYN</sequence>
<evidence type="ECO:0000256" key="3">
    <source>
        <dbReference type="ARBA" id="ARBA00007870"/>
    </source>
</evidence>
<comment type="catalytic activity">
    <reaction evidence="10 11">
        <text>(R)-pantoate + NADP(+) = 2-dehydropantoate + NADPH + H(+)</text>
        <dbReference type="Rhea" id="RHEA:16233"/>
        <dbReference type="ChEBI" id="CHEBI:11561"/>
        <dbReference type="ChEBI" id="CHEBI:15378"/>
        <dbReference type="ChEBI" id="CHEBI:15980"/>
        <dbReference type="ChEBI" id="CHEBI:57783"/>
        <dbReference type="ChEBI" id="CHEBI:58349"/>
        <dbReference type="EC" id="1.1.1.169"/>
    </reaction>
</comment>
<dbReference type="InterPro" id="IPR013328">
    <property type="entry name" value="6PGD_dom2"/>
</dbReference>
<dbReference type="FunFam" id="3.40.50.720:FF:000307">
    <property type="entry name" value="2-dehydropantoate 2-reductase"/>
    <property type="match status" value="1"/>
</dbReference>
<comment type="pathway">
    <text evidence="2 11">Cofactor biosynthesis; (R)-pantothenate biosynthesis; (R)-pantoate from 3-methyl-2-oxobutanoate: step 2/2.</text>
</comment>
<dbReference type="NCBIfam" id="TIGR00745">
    <property type="entry name" value="apbA_panE"/>
    <property type="match status" value="1"/>
</dbReference>
<dbReference type="Gene3D" id="3.40.50.720">
    <property type="entry name" value="NAD(P)-binding Rossmann-like Domain"/>
    <property type="match status" value="1"/>
</dbReference>
<evidence type="ECO:0000256" key="10">
    <source>
        <dbReference type="ARBA" id="ARBA00048793"/>
    </source>
</evidence>
<evidence type="ECO:0000256" key="9">
    <source>
        <dbReference type="ARBA" id="ARBA00032024"/>
    </source>
</evidence>
<dbReference type="EMBL" id="CP059066">
    <property type="protein sequence ID" value="QSQ08127.1"/>
    <property type="molecule type" value="Genomic_DNA"/>
</dbReference>
<name>A0A8A0RKX2_9FIRM</name>
<evidence type="ECO:0000259" key="12">
    <source>
        <dbReference type="Pfam" id="PF02558"/>
    </source>
</evidence>
<keyword evidence="7 11" id="KW-0521">NADP</keyword>
<evidence type="ECO:0000256" key="6">
    <source>
        <dbReference type="ARBA" id="ARBA00022655"/>
    </source>
</evidence>
<evidence type="ECO:0000256" key="8">
    <source>
        <dbReference type="ARBA" id="ARBA00023002"/>
    </source>
</evidence>
<dbReference type="Proteomes" id="UP000662904">
    <property type="component" value="Chromosome"/>
</dbReference>
<dbReference type="RefSeq" id="WP_206708360.1">
    <property type="nucleotide sequence ID" value="NZ_CP059066.1"/>
</dbReference>
<dbReference type="Pfam" id="PF02558">
    <property type="entry name" value="ApbA"/>
    <property type="match status" value="1"/>
</dbReference>
<dbReference type="Pfam" id="PF08546">
    <property type="entry name" value="ApbA_C"/>
    <property type="match status" value="1"/>
</dbReference>
<feature type="domain" description="Ketopantoate reductase N-terminal" evidence="12">
    <location>
        <begin position="3"/>
        <end position="152"/>
    </location>
</feature>